<gene>
    <name evidence="2" type="ORF">SAMN05443244_2438</name>
</gene>
<evidence type="ECO:0000313" key="2">
    <source>
        <dbReference type="EMBL" id="SEC01833.1"/>
    </source>
</evidence>
<evidence type="ECO:0000259" key="1">
    <source>
        <dbReference type="PROSITE" id="PS51186"/>
    </source>
</evidence>
<dbReference type="PROSITE" id="PS51186">
    <property type="entry name" value="GNAT"/>
    <property type="match status" value="1"/>
</dbReference>
<feature type="domain" description="N-acetyltransferase" evidence="1">
    <location>
        <begin position="1"/>
        <end position="144"/>
    </location>
</feature>
<dbReference type="InterPro" id="IPR000182">
    <property type="entry name" value="GNAT_dom"/>
</dbReference>
<keyword evidence="2" id="KW-0012">Acyltransferase</keyword>
<accession>A0A1H4P348</accession>
<sequence length="167" mass="18443">MIRLCGSADFASILAIINDGATAYRGVIPADRLKDPYMSAEELQHEIASGVHFFGDEEGGALQGVMGVQRVQDVTLIRHAYVLTAAQGKGIGGRLLEHIRPLAQGPLLLGTWIDSYWAIGFYQRHGFRVVTHAEKEVLLRKYWQIPERQVETSIVFADSTWPGLPGV</sequence>
<dbReference type="RefSeq" id="WP_074654305.1">
    <property type="nucleotide sequence ID" value="NZ_FNSD01000001.1"/>
</dbReference>
<dbReference type="EMBL" id="FNSD01000001">
    <property type="protein sequence ID" value="SEC01833.1"/>
    <property type="molecule type" value="Genomic_DNA"/>
</dbReference>
<dbReference type="OrthoDB" id="9789605at2"/>
<dbReference type="Proteomes" id="UP000182409">
    <property type="component" value="Unassembled WGS sequence"/>
</dbReference>
<dbReference type="InterPro" id="IPR016181">
    <property type="entry name" value="Acyl_CoA_acyltransferase"/>
</dbReference>
<keyword evidence="2" id="KW-0808">Transferase</keyword>
<dbReference type="AlphaFoldDB" id="A0A1H4P348"/>
<organism evidence="2 3">
    <name type="scientific">Terriglobus roseus</name>
    <dbReference type="NCBI Taxonomy" id="392734"/>
    <lineage>
        <taxon>Bacteria</taxon>
        <taxon>Pseudomonadati</taxon>
        <taxon>Acidobacteriota</taxon>
        <taxon>Terriglobia</taxon>
        <taxon>Terriglobales</taxon>
        <taxon>Acidobacteriaceae</taxon>
        <taxon>Terriglobus</taxon>
    </lineage>
</organism>
<reference evidence="2 3" key="1">
    <citation type="submission" date="2016-10" db="EMBL/GenBank/DDBJ databases">
        <authorList>
            <person name="de Groot N.N."/>
        </authorList>
    </citation>
    <scope>NUCLEOTIDE SEQUENCE [LARGE SCALE GENOMIC DNA]</scope>
    <source>
        <strain evidence="2 3">AB35.6</strain>
    </source>
</reference>
<protein>
    <submittedName>
        <fullName evidence="2">L-amino acid N-acyltransferase YncA</fullName>
    </submittedName>
</protein>
<dbReference type="SUPFAM" id="SSF55729">
    <property type="entry name" value="Acyl-CoA N-acyltransferases (Nat)"/>
    <property type="match status" value="1"/>
</dbReference>
<dbReference type="GO" id="GO:0016747">
    <property type="term" value="F:acyltransferase activity, transferring groups other than amino-acyl groups"/>
    <property type="evidence" value="ECO:0007669"/>
    <property type="project" value="InterPro"/>
</dbReference>
<dbReference type="Pfam" id="PF13508">
    <property type="entry name" value="Acetyltransf_7"/>
    <property type="match status" value="1"/>
</dbReference>
<dbReference type="Gene3D" id="3.40.630.30">
    <property type="match status" value="1"/>
</dbReference>
<name>A0A1H4P348_9BACT</name>
<evidence type="ECO:0000313" key="3">
    <source>
        <dbReference type="Proteomes" id="UP000182409"/>
    </source>
</evidence>
<proteinExistence type="predicted"/>